<evidence type="ECO:0000313" key="2">
    <source>
        <dbReference type="EMBL" id="KGF56646.1"/>
    </source>
</evidence>
<comment type="caution">
    <text evidence="2">The sequence shown here is derived from an EMBL/GenBank/DDBJ whole genome shotgun (WGS) entry which is preliminary data.</text>
</comment>
<dbReference type="HOGENOM" id="CLU_2311933_0_0_9"/>
<dbReference type="Proteomes" id="UP000029585">
    <property type="component" value="Unassembled WGS sequence"/>
</dbReference>
<sequence>MADYIDAGKLNQPVQVLELRETAPGVWEWAPARRTWASITLQPKTNLFSKVGIGARNAAVIVRRQPLTLHHRPPLGRYPPVFDLHRAHGPQPPGGGRGGG</sequence>
<gene>
    <name evidence="2" type="ORF">HMPREF9460_00879</name>
</gene>
<reference evidence="2 3" key="1">
    <citation type="submission" date="2011-08" db="EMBL/GenBank/DDBJ databases">
        <title>The Genome Sequence of Clostridium orbiscindens 1_3_50AFAA.</title>
        <authorList>
            <consortium name="The Broad Institute Genome Sequencing Platform"/>
            <person name="Earl A."/>
            <person name="Ward D."/>
            <person name="Feldgarden M."/>
            <person name="Gevers D."/>
            <person name="Daigneault M."/>
            <person name="Strauss J."/>
            <person name="Allen-Vercoe E."/>
            <person name="Young S.K."/>
            <person name="Zeng Q."/>
            <person name="Gargeya S."/>
            <person name="Fitzgerald M."/>
            <person name="Haas B."/>
            <person name="Abouelleil A."/>
            <person name="Alvarado L."/>
            <person name="Arachchi H.M."/>
            <person name="Berlin A."/>
            <person name="Brown A."/>
            <person name="Chapman S.B."/>
            <person name="Chen Z."/>
            <person name="Dunbar C."/>
            <person name="Freedman E."/>
            <person name="Gearin G."/>
            <person name="Gellesch M."/>
            <person name="Goldberg J."/>
            <person name="Griggs A."/>
            <person name="Gujja S."/>
            <person name="Heiman D."/>
            <person name="Howarth C."/>
            <person name="Larson L."/>
            <person name="Lui A."/>
            <person name="MacDonald P.J.P."/>
            <person name="Montmayeur A."/>
            <person name="Murphy C."/>
            <person name="Neiman D."/>
            <person name="Pearson M."/>
            <person name="Priest M."/>
            <person name="Roberts A."/>
            <person name="Saif S."/>
            <person name="Shea T."/>
            <person name="Shenoy N."/>
            <person name="Sisk P."/>
            <person name="Stolte C."/>
            <person name="Sykes S."/>
            <person name="Wortman J."/>
            <person name="Nusbaum C."/>
            <person name="Birren B."/>
        </authorList>
    </citation>
    <scope>NUCLEOTIDE SEQUENCE [LARGE SCALE GENOMIC DNA]</scope>
    <source>
        <strain evidence="2 3">1_3_50AFAA</strain>
    </source>
</reference>
<organism evidence="2 3">
    <name type="scientific">Flavonifractor plautii 1_3_50AFAA</name>
    <dbReference type="NCBI Taxonomy" id="742738"/>
    <lineage>
        <taxon>Bacteria</taxon>
        <taxon>Bacillati</taxon>
        <taxon>Bacillota</taxon>
        <taxon>Clostridia</taxon>
        <taxon>Eubacteriales</taxon>
        <taxon>Oscillospiraceae</taxon>
        <taxon>Flavonifractor</taxon>
    </lineage>
</organism>
<proteinExistence type="predicted"/>
<dbReference type="EMBL" id="ADLO01000034">
    <property type="protein sequence ID" value="KGF56646.1"/>
    <property type="molecule type" value="Genomic_DNA"/>
</dbReference>
<dbReference type="AlphaFoldDB" id="A0A096BC71"/>
<evidence type="ECO:0000256" key="1">
    <source>
        <dbReference type="SAM" id="MobiDB-lite"/>
    </source>
</evidence>
<feature type="region of interest" description="Disordered" evidence="1">
    <location>
        <begin position="72"/>
        <end position="100"/>
    </location>
</feature>
<protein>
    <submittedName>
        <fullName evidence="2">Uncharacterized protein</fullName>
    </submittedName>
</protein>
<feature type="non-terminal residue" evidence="2">
    <location>
        <position position="100"/>
    </location>
</feature>
<evidence type="ECO:0000313" key="3">
    <source>
        <dbReference type="Proteomes" id="UP000029585"/>
    </source>
</evidence>
<keyword evidence="3" id="KW-1185">Reference proteome</keyword>
<name>A0A096BC71_FLAPL</name>
<accession>A0A096BC71</accession>